<comment type="caution">
    <text evidence="7">The sequence shown here is derived from an EMBL/GenBank/DDBJ whole genome shotgun (WGS) entry which is preliminary data.</text>
</comment>
<dbReference type="InterPro" id="IPR023603">
    <property type="entry name" value="Low_specificity_L-TA-like"/>
</dbReference>
<dbReference type="SUPFAM" id="SSF53383">
    <property type="entry name" value="PLP-dependent transferases"/>
    <property type="match status" value="1"/>
</dbReference>
<comment type="similarity">
    <text evidence="2">Belongs to the threonine aldolase family.</text>
</comment>
<keyword evidence="8" id="KW-1185">Reference proteome</keyword>
<dbReference type="NCBIfam" id="NF041359">
    <property type="entry name" value="GntG_guanitoxin"/>
    <property type="match status" value="1"/>
</dbReference>
<sequence length="377" mass="41027">MPCIIKHNEQATCNGSTTNFPFRDLRSDTATVPSPEMYQAMVSAQLGDDVFSEDPTVNALETRIAELTGMPAALFVTSSTMSNQIAIRTHLQAPPASVLCHRNSHIFQWESSGVAYHSQAQLIPVAPKDSINMKVQDVKGSFLEDDGNIHKAATKLITLENTYNGVVMPIEDIREIRRFANEKGVLVHLDGARLWNASVASGISLAEYAKEADSINMCLSKGLGCPVGAVLVGSEEFIRKARYYRKLFGGAWRQAGVLAAAALYAIDNIWPTMAATHKLTRRLLDGLVELGFKPELPVETNMIILDASEAKVDMDELAKALGERGIIIRTVYDGSFRIVTHHQIDNGCVDEVLSVANKLAAAQITPNIHATLPSNGD</sequence>
<dbReference type="InterPro" id="IPR001597">
    <property type="entry name" value="ArAA_b-elim_lyase/Thr_aldolase"/>
</dbReference>
<dbReference type="FunFam" id="3.40.640.10:FF:000030">
    <property type="entry name" value="Low-specificity L-threonine aldolase"/>
    <property type="match status" value="1"/>
</dbReference>
<evidence type="ECO:0000256" key="2">
    <source>
        <dbReference type="ARBA" id="ARBA00006966"/>
    </source>
</evidence>
<evidence type="ECO:0000256" key="1">
    <source>
        <dbReference type="ARBA" id="ARBA00001933"/>
    </source>
</evidence>
<evidence type="ECO:0000259" key="6">
    <source>
        <dbReference type="Pfam" id="PF01212"/>
    </source>
</evidence>
<proteinExistence type="inferred from homology"/>
<organism evidence="7 8">
    <name type="scientific">Linderina pennispora</name>
    <dbReference type="NCBI Taxonomy" id="61395"/>
    <lineage>
        <taxon>Eukaryota</taxon>
        <taxon>Fungi</taxon>
        <taxon>Fungi incertae sedis</taxon>
        <taxon>Zoopagomycota</taxon>
        <taxon>Kickxellomycotina</taxon>
        <taxon>Kickxellomycetes</taxon>
        <taxon>Kickxellales</taxon>
        <taxon>Kickxellaceae</taxon>
        <taxon>Linderina</taxon>
    </lineage>
</organism>
<dbReference type="InterPro" id="IPR015421">
    <property type="entry name" value="PyrdxlP-dep_Trfase_major"/>
</dbReference>
<keyword evidence="4" id="KW-0456">Lyase</keyword>
<dbReference type="PANTHER" id="PTHR48097:SF9">
    <property type="entry name" value="L-THREONINE ALDOLASE"/>
    <property type="match status" value="1"/>
</dbReference>
<reference evidence="7 8" key="1">
    <citation type="submission" date="2016-07" db="EMBL/GenBank/DDBJ databases">
        <title>Pervasive Adenine N6-methylation of Active Genes in Fungi.</title>
        <authorList>
            <consortium name="DOE Joint Genome Institute"/>
            <person name="Mondo S.J."/>
            <person name="Dannebaum R.O."/>
            <person name="Kuo R.C."/>
            <person name="Labutti K."/>
            <person name="Haridas S."/>
            <person name="Kuo A."/>
            <person name="Salamov A."/>
            <person name="Ahrendt S.R."/>
            <person name="Lipzen A."/>
            <person name="Sullivan W."/>
            <person name="Andreopoulos W.B."/>
            <person name="Clum A."/>
            <person name="Lindquist E."/>
            <person name="Daum C."/>
            <person name="Ramamoorthy G.K."/>
            <person name="Gryganskyi A."/>
            <person name="Culley D."/>
            <person name="Magnuson J.K."/>
            <person name="James T.Y."/>
            <person name="O'Malley M.A."/>
            <person name="Stajich J.E."/>
            <person name="Spatafora J.W."/>
            <person name="Visel A."/>
            <person name="Grigoriev I.V."/>
        </authorList>
    </citation>
    <scope>NUCLEOTIDE SEQUENCE [LARGE SCALE GENOMIC DNA]</scope>
    <source>
        <strain evidence="7 8">ATCC 12442</strain>
    </source>
</reference>
<dbReference type="PANTHER" id="PTHR48097">
    <property type="entry name" value="L-THREONINE ALDOLASE-RELATED"/>
    <property type="match status" value="1"/>
</dbReference>
<dbReference type="InterPro" id="IPR015422">
    <property type="entry name" value="PyrdxlP-dep_Trfase_small"/>
</dbReference>
<dbReference type="GO" id="GO:0006567">
    <property type="term" value="P:L-threonine catabolic process"/>
    <property type="evidence" value="ECO:0007669"/>
    <property type="project" value="TreeGrafter"/>
</dbReference>
<feature type="domain" description="Aromatic amino acid beta-eliminating lyase/threonine aldolase" evidence="6">
    <location>
        <begin position="24"/>
        <end position="308"/>
    </location>
</feature>
<dbReference type="GeneID" id="63805878"/>
<dbReference type="OrthoDB" id="10261951at2759"/>
<dbReference type="Gene3D" id="3.90.1150.10">
    <property type="entry name" value="Aspartate Aminotransferase, domain 1"/>
    <property type="match status" value="1"/>
</dbReference>
<evidence type="ECO:0000256" key="4">
    <source>
        <dbReference type="ARBA" id="ARBA00023239"/>
    </source>
</evidence>
<dbReference type="Proteomes" id="UP000193922">
    <property type="component" value="Unassembled WGS sequence"/>
</dbReference>
<comment type="cofactor">
    <cofactor evidence="1">
        <name>pyridoxal 5'-phosphate</name>
        <dbReference type="ChEBI" id="CHEBI:597326"/>
    </cofactor>
</comment>
<dbReference type="AlphaFoldDB" id="A0A1Y1WBP3"/>
<accession>A0A1Y1WBP3</accession>
<dbReference type="Pfam" id="PF01212">
    <property type="entry name" value="Beta_elim_lyase"/>
    <property type="match status" value="1"/>
</dbReference>
<keyword evidence="3" id="KW-0663">Pyridoxal phosphate</keyword>
<dbReference type="GO" id="GO:0005829">
    <property type="term" value="C:cytosol"/>
    <property type="evidence" value="ECO:0007669"/>
    <property type="project" value="TreeGrafter"/>
</dbReference>
<evidence type="ECO:0000313" key="7">
    <source>
        <dbReference type="EMBL" id="ORX70960.1"/>
    </source>
</evidence>
<evidence type="ECO:0000256" key="3">
    <source>
        <dbReference type="ARBA" id="ARBA00022898"/>
    </source>
</evidence>
<dbReference type="STRING" id="61395.A0A1Y1WBP3"/>
<dbReference type="InterPro" id="IPR015424">
    <property type="entry name" value="PyrdxlP-dep_Trfase"/>
</dbReference>
<evidence type="ECO:0000256" key="5">
    <source>
        <dbReference type="PIRSR" id="PIRSR017617-1"/>
    </source>
</evidence>
<protein>
    <recommendedName>
        <fullName evidence="6">Aromatic amino acid beta-eliminating lyase/threonine aldolase domain-containing protein</fullName>
    </recommendedName>
</protein>
<dbReference type="RefSeq" id="XP_040744539.1">
    <property type="nucleotide sequence ID" value="XM_040889230.1"/>
</dbReference>
<dbReference type="Gene3D" id="3.40.640.10">
    <property type="entry name" value="Type I PLP-dependent aspartate aminotransferase-like (Major domain)"/>
    <property type="match status" value="1"/>
</dbReference>
<dbReference type="GO" id="GO:0008732">
    <property type="term" value="F:L-allo-threonine aldolase activity"/>
    <property type="evidence" value="ECO:0007669"/>
    <property type="project" value="TreeGrafter"/>
</dbReference>
<evidence type="ECO:0000313" key="8">
    <source>
        <dbReference type="Proteomes" id="UP000193922"/>
    </source>
</evidence>
<feature type="modified residue" description="N6-(pyridoxal phosphate)lysine" evidence="5">
    <location>
        <position position="221"/>
    </location>
</feature>
<name>A0A1Y1WBP3_9FUNG</name>
<dbReference type="CDD" id="cd06502">
    <property type="entry name" value="TA_like"/>
    <property type="match status" value="1"/>
</dbReference>
<dbReference type="GO" id="GO:0006545">
    <property type="term" value="P:glycine biosynthetic process"/>
    <property type="evidence" value="ECO:0007669"/>
    <property type="project" value="TreeGrafter"/>
</dbReference>
<gene>
    <name evidence="7" type="ORF">DL89DRAFT_274743</name>
</gene>
<dbReference type="PIRSF" id="PIRSF017617">
    <property type="entry name" value="Thr_aldolase"/>
    <property type="match status" value="1"/>
</dbReference>
<dbReference type="EMBL" id="MCFD01000005">
    <property type="protein sequence ID" value="ORX70960.1"/>
    <property type="molecule type" value="Genomic_DNA"/>
</dbReference>